<evidence type="ECO:0000313" key="3">
    <source>
        <dbReference type="Proteomes" id="UP000789941"/>
    </source>
</evidence>
<proteinExistence type="predicted"/>
<dbReference type="Proteomes" id="UP000789941">
    <property type="component" value="Unassembled WGS sequence"/>
</dbReference>
<feature type="compositionally biased region" description="Pro residues" evidence="1">
    <location>
        <begin position="32"/>
        <end position="47"/>
    </location>
</feature>
<name>A0A5E4LVZ9_9ARCH</name>
<sequence>MNKILVLLFALVLAFGCFQTEQPPENLSTQEPQPPPYTPPPVVEQPPQPTALELANQSALDFALSSSTYSYDGFGLTLYNYSQQNDSFTFVYLYNSQYSGFGNRSIYFLEQALSTHSLVINVKGTQVTYAVLDGVYDELNDDWIDVAKKFDNTPSDIETVKQIALDFVKHSDYFKKTASAGTEPRTSNYSVNKISNTLYEVTVYVPTSSDGQYTDMTRVLVDNYVPYFPNSNLQRYWVEIYLDPNADYSQIITQLPNPKCPPGQLIATGTKMKFCYPPSSTNGMPCSSSSSCIRGACVRTSMGEFGTPTKCFDYPYGCKYWVAEQNKAAQLFCLT</sequence>
<evidence type="ECO:0000256" key="1">
    <source>
        <dbReference type="SAM" id="MobiDB-lite"/>
    </source>
</evidence>
<gene>
    <name evidence="2" type="ORF">LFW2832_00688</name>
</gene>
<accession>A0A5E4LVZ9</accession>
<evidence type="ECO:0000313" key="2">
    <source>
        <dbReference type="EMBL" id="VVC04026.1"/>
    </source>
</evidence>
<reference evidence="2 3" key="1">
    <citation type="submission" date="2019-08" db="EMBL/GenBank/DDBJ databases">
        <authorList>
            <person name="Vazquez-Campos X."/>
        </authorList>
    </citation>
    <scope>NUCLEOTIDE SEQUENCE [LARGE SCALE GENOMIC DNA]</scope>
    <source>
        <strain evidence="2">LFW-283_2</strain>
    </source>
</reference>
<comment type="caution">
    <text evidence="2">The sequence shown here is derived from an EMBL/GenBank/DDBJ whole genome shotgun (WGS) entry which is preliminary data.</text>
</comment>
<organism evidence="2 3">
    <name type="scientific">Candidatus Bilamarchaeum dharawalense</name>
    <dbReference type="NCBI Taxonomy" id="2885759"/>
    <lineage>
        <taxon>Archaea</taxon>
        <taxon>Candidatus Micrarchaeota</taxon>
        <taxon>Candidatus Micrarchaeia</taxon>
        <taxon>Candidatus Anstonellales</taxon>
        <taxon>Candidatus Bilamarchaeaceae</taxon>
        <taxon>Candidatus Bilamarchaeum</taxon>
    </lineage>
</organism>
<dbReference type="AlphaFoldDB" id="A0A5E4LVZ9"/>
<protein>
    <submittedName>
        <fullName evidence="2">Uncharacterized protein</fullName>
    </submittedName>
</protein>
<dbReference type="PROSITE" id="PS51257">
    <property type="entry name" value="PROKAR_LIPOPROTEIN"/>
    <property type="match status" value="1"/>
</dbReference>
<dbReference type="EMBL" id="CABMJJ010000009">
    <property type="protein sequence ID" value="VVC04026.1"/>
    <property type="molecule type" value="Genomic_DNA"/>
</dbReference>
<feature type="region of interest" description="Disordered" evidence="1">
    <location>
        <begin position="23"/>
        <end position="47"/>
    </location>
</feature>